<dbReference type="PANTHER" id="PTHR43479:SF11">
    <property type="entry name" value="ACREF_ENVCD OPERON REPRESSOR-RELATED"/>
    <property type="match status" value="1"/>
</dbReference>
<dbReference type="InterPro" id="IPR036271">
    <property type="entry name" value="Tet_transcr_reg_TetR-rel_C_sf"/>
</dbReference>
<protein>
    <recommendedName>
        <fullName evidence="4">HTH tetR-type domain-containing protein</fullName>
    </recommendedName>
</protein>
<reference evidence="5 6" key="1">
    <citation type="journal article" date="2015" name="Genome Announc.">
        <title>Expanding the biotechnology potential of lactobacilli through comparative genomics of 213 strains and associated genera.</title>
        <authorList>
            <person name="Sun Z."/>
            <person name="Harris H.M."/>
            <person name="McCann A."/>
            <person name="Guo C."/>
            <person name="Argimon S."/>
            <person name="Zhang W."/>
            <person name="Yang X."/>
            <person name="Jeffery I.B."/>
            <person name="Cooney J.C."/>
            <person name="Kagawa T.F."/>
            <person name="Liu W."/>
            <person name="Song Y."/>
            <person name="Salvetti E."/>
            <person name="Wrobel A."/>
            <person name="Rasinkangas P."/>
            <person name="Parkhill J."/>
            <person name="Rea M.C."/>
            <person name="O'Sullivan O."/>
            <person name="Ritari J."/>
            <person name="Douillard F.P."/>
            <person name="Paul Ross R."/>
            <person name="Yang R."/>
            <person name="Briner A.E."/>
            <person name="Felis G.E."/>
            <person name="de Vos W.M."/>
            <person name="Barrangou R."/>
            <person name="Klaenhammer T.R."/>
            <person name="Caufield P.W."/>
            <person name="Cui Y."/>
            <person name="Zhang H."/>
            <person name="O'Toole P.W."/>
        </authorList>
    </citation>
    <scope>NUCLEOTIDE SEQUENCE [LARGE SCALE GENOMIC DNA]</scope>
    <source>
        <strain evidence="5 6">DSM 19674</strain>
    </source>
</reference>
<keyword evidence="3" id="KW-0175">Coiled coil</keyword>
<dbReference type="SUPFAM" id="SSF48498">
    <property type="entry name" value="Tetracyclin repressor-like, C-terminal domain"/>
    <property type="match status" value="1"/>
</dbReference>
<dbReference type="GO" id="GO:0003677">
    <property type="term" value="F:DNA binding"/>
    <property type="evidence" value="ECO:0007669"/>
    <property type="project" value="UniProtKB-UniRule"/>
</dbReference>
<dbReference type="AlphaFoldDB" id="A0A0R1KIE2"/>
<dbReference type="InterPro" id="IPR050624">
    <property type="entry name" value="HTH-type_Tx_Regulator"/>
</dbReference>
<gene>
    <name evidence="5" type="ORF">FC78_GL001941</name>
</gene>
<evidence type="ECO:0000256" key="2">
    <source>
        <dbReference type="PROSITE-ProRule" id="PRU00335"/>
    </source>
</evidence>
<keyword evidence="1 2" id="KW-0238">DNA-binding</keyword>
<dbReference type="PROSITE" id="PS01081">
    <property type="entry name" value="HTH_TETR_1"/>
    <property type="match status" value="1"/>
</dbReference>
<feature type="domain" description="HTH tetR-type" evidence="4">
    <location>
        <begin position="4"/>
        <end position="64"/>
    </location>
</feature>
<dbReference type="SUPFAM" id="SSF46689">
    <property type="entry name" value="Homeodomain-like"/>
    <property type="match status" value="1"/>
</dbReference>
<evidence type="ECO:0000313" key="6">
    <source>
        <dbReference type="Proteomes" id="UP000051515"/>
    </source>
</evidence>
<organism evidence="5 6">
    <name type="scientific">Companilactobacillus bobalius DSM 19674</name>
    <dbReference type="NCBI Taxonomy" id="1423788"/>
    <lineage>
        <taxon>Bacteria</taxon>
        <taxon>Bacillati</taxon>
        <taxon>Bacillota</taxon>
        <taxon>Bacilli</taxon>
        <taxon>Lactobacillales</taxon>
        <taxon>Lactobacillaceae</taxon>
        <taxon>Companilactobacillus</taxon>
        <taxon>Companilactobacillus bobalius</taxon>
    </lineage>
</organism>
<evidence type="ECO:0000256" key="3">
    <source>
        <dbReference type="SAM" id="Coils"/>
    </source>
</evidence>
<evidence type="ECO:0000313" key="5">
    <source>
        <dbReference type="EMBL" id="KRK83132.1"/>
    </source>
</evidence>
<dbReference type="InterPro" id="IPR001647">
    <property type="entry name" value="HTH_TetR"/>
</dbReference>
<dbReference type="PANTHER" id="PTHR43479">
    <property type="entry name" value="ACREF/ENVCD OPERON REPRESSOR-RELATED"/>
    <property type="match status" value="1"/>
</dbReference>
<name>A0A0R1KIE2_9LACO</name>
<comment type="caution">
    <text evidence="5">The sequence shown here is derived from an EMBL/GenBank/DDBJ whole genome shotgun (WGS) entry which is preliminary data.</text>
</comment>
<dbReference type="InterPro" id="IPR009057">
    <property type="entry name" value="Homeodomain-like_sf"/>
</dbReference>
<dbReference type="STRING" id="1423788.FC78_GL001941"/>
<proteinExistence type="predicted"/>
<evidence type="ECO:0000256" key="1">
    <source>
        <dbReference type="ARBA" id="ARBA00023125"/>
    </source>
</evidence>
<feature type="coiled-coil region" evidence="3">
    <location>
        <begin position="112"/>
        <end position="139"/>
    </location>
</feature>
<dbReference type="Pfam" id="PF00440">
    <property type="entry name" value="TetR_N"/>
    <property type="match status" value="1"/>
</dbReference>
<dbReference type="InterPro" id="IPR023772">
    <property type="entry name" value="DNA-bd_HTH_TetR-type_CS"/>
</dbReference>
<feature type="DNA-binding region" description="H-T-H motif" evidence="2">
    <location>
        <begin position="27"/>
        <end position="46"/>
    </location>
</feature>
<dbReference type="PATRIC" id="fig|1423788.3.peg.2006"/>
<dbReference type="PRINTS" id="PR00455">
    <property type="entry name" value="HTHTETR"/>
</dbReference>
<accession>A0A0R1KIE2</accession>
<dbReference type="Proteomes" id="UP000051515">
    <property type="component" value="Unassembled WGS sequence"/>
</dbReference>
<dbReference type="EMBL" id="AZDY01000037">
    <property type="protein sequence ID" value="KRK83132.1"/>
    <property type="molecule type" value="Genomic_DNA"/>
</dbReference>
<evidence type="ECO:0000259" key="4">
    <source>
        <dbReference type="PROSITE" id="PS50977"/>
    </source>
</evidence>
<keyword evidence="6" id="KW-1185">Reference proteome</keyword>
<sequence>MAAEATRKKLIATADKLIRTKGYEKMSVEDITKASGVAKGTFYNYFKKKEDITLALSQNHLSSLNNLIPELGGLEPEDAIRKYLINYLQIVVKSGDKMARQWIRYIVDPKNYKKWEFDLDSLQQLLEKLSAEQKLSNKTPINDLAKLLMTEVYGIVLSWCISPNTVDPVKDIKTFCDLQLTALMNEYLN</sequence>
<dbReference type="PROSITE" id="PS50977">
    <property type="entry name" value="HTH_TETR_2"/>
    <property type="match status" value="1"/>
</dbReference>
<dbReference type="Gene3D" id="1.10.357.10">
    <property type="entry name" value="Tetracycline Repressor, domain 2"/>
    <property type="match status" value="1"/>
</dbReference>